<dbReference type="AlphaFoldDB" id="A0A3R6ZLG7"/>
<dbReference type="CDD" id="cd07067">
    <property type="entry name" value="HP_PGM_like"/>
    <property type="match status" value="1"/>
</dbReference>
<dbReference type="GO" id="GO:0004722">
    <property type="term" value="F:protein serine/threonine phosphatase activity"/>
    <property type="evidence" value="ECO:0007669"/>
    <property type="project" value="TreeGrafter"/>
</dbReference>
<keyword evidence="2" id="KW-0378">Hydrolase</keyword>
<evidence type="ECO:0000256" key="2">
    <source>
        <dbReference type="ARBA" id="ARBA00022801"/>
    </source>
</evidence>
<evidence type="ECO:0000256" key="5">
    <source>
        <dbReference type="SAM" id="MobiDB-lite"/>
    </source>
</evidence>
<evidence type="ECO:0000256" key="4">
    <source>
        <dbReference type="ARBA" id="ARBA00040722"/>
    </source>
</evidence>
<gene>
    <name evidence="6" type="ORF">DYB32_007499</name>
</gene>
<dbReference type="InterPro" id="IPR013078">
    <property type="entry name" value="His_Pase_superF_clade-1"/>
</dbReference>
<dbReference type="Proteomes" id="UP000285060">
    <property type="component" value="Unassembled WGS sequence"/>
</dbReference>
<comment type="caution">
    <text evidence="6">The sequence shown here is derived from an EMBL/GenBank/DDBJ whole genome shotgun (WGS) entry which is preliminary data.</text>
</comment>
<reference evidence="6 7" key="1">
    <citation type="submission" date="2018-08" db="EMBL/GenBank/DDBJ databases">
        <title>Aphanomyces genome sequencing and annotation.</title>
        <authorList>
            <person name="Minardi D."/>
            <person name="Oidtmann B."/>
            <person name="Van Der Giezen M."/>
            <person name="Studholme D.J."/>
        </authorList>
    </citation>
    <scope>NUCLEOTIDE SEQUENCE [LARGE SCALE GENOMIC DNA]</scope>
    <source>
        <strain evidence="6 7">NJM0002</strain>
    </source>
</reference>
<protein>
    <recommendedName>
        <fullName evidence="3">Serine/threonine-protein phosphatase PGAM5, mitochondrial</fullName>
    </recommendedName>
    <alternativeName>
        <fullName evidence="4">Serine/threonine-protein phosphatase Pgam5, mitochondrial</fullName>
    </alternativeName>
</protein>
<accession>A0A3R6ZLG7</accession>
<name>A0A3R6ZLG7_9STRA</name>
<organism evidence="6 7">
    <name type="scientific">Aphanomyces invadans</name>
    <dbReference type="NCBI Taxonomy" id="157072"/>
    <lineage>
        <taxon>Eukaryota</taxon>
        <taxon>Sar</taxon>
        <taxon>Stramenopiles</taxon>
        <taxon>Oomycota</taxon>
        <taxon>Saprolegniomycetes</taxon>
        <taxon>Saprolegniales</taxon>
        <taxon>Verrucalvaceae</taxon>
        <taxon>Aphanomyces</taxon>
    </lineage>
</organism>
<feature type="compositionally biased region" description="Polar residues" evidence="5">
    <location>
        <begin position="177"/>
        <end position="211"/>
    </location>
</feature>
<dbReference type="GO" id="GO:0090141">
    <property type="term" value="P:positive regulation of mitochondrial fission"/>
    <property type="evidence" value="ECO:0007669"/>
    <property type="project" value="TreeGrafter"/>
</dbReference>
<feature type="region of interest" description="Disordered" evidence="5">
    <location>
        <begin position="64"/>
        <end position="97"/>
    </location>
</feature>
<dbReference type="GO" id="GO:0005739">
    <property type="term" value="C:mitochondrion"/>
    <property type="evidence" value="ECO:0007669"/>
    <property type="project" value="TreeGrafter"/>
</dbReference>
<dbReference type="SUPFAM" id="SSF53254">
    <property type="entry name" value="Phosphoglycerate mutase-like"/>
    <property type="match status" value="1"/>
</dbReference>
<evidence type="ECO:0000256" key="3">
    <source>
        <dbReference type="ARBA" id="ARBA00039765"/>
    </source>
</evidence>
<evidence type="ECO:0000313" key="7">
    <source>
        <dbReference type="Proteomes" id="UP000285060"/>
    </source>
</evidence>
<dbReference type="PANTHER" id="PTHR20935:SF0">
    <property type="entry name" value="SERINE_THREONINE-PROTEIN PHOSPHATASE PGAM5, MITOCHONDRIAL"/>
    <property type="match status" value="1"/>
</dbReference>
<dbReference type="InterPro" id="IPR051021">
    <property type="entry name" value="Mito_Ser/Thr_phosphatase"/>
</dbReference>
<dbReference type="SMART" id="SM00855">
    <property type="entry name" value="PGAM"/>
    <property type="match status" value="1"/>
</dbReference>
<keyword evidence="7" id="KW-1185">Reference proteome</keyword>
<dbReference type="InterPro" id="IPR029033">
    <property type="entry name" value="His_PPase_superfam"/>
</dbReference>
<sequence length="484" mass="52172">MAKPVATLARWSDQQNLSISCRHYHHRRRGMRGSLVVDVRQRPCGCRDPLHRILHKLSRVASTSSLPDLSRSPSTTSSSSSSAKSMSNSSSPSGKKSYVVDMEGPLCVLEGSSWTPGAAQSAPADKPRWTKVVFIFRRDHTRLHFKAATVTEAKAWIDAFAAIITPSLAKKRRVQDTPPQASASTAPTQPTCSTEHSNRASPTTSNQSQPNLLADDTVAVADQVATTYVVTLPSLPPAKVLHIVLVRHGHYVNAHSKHALDSDQVLSHIGRRQADCAGRHLRHQLVTGSSSRHDPVLLHSDMERAVETAAIISGYFPDSCLTPTPLLREGWPGAPSKTTLAVHAASDEVGEEARVASTAPSPEAQAAEDRRLDMAFQATFALEDTDQDNDRGRASLDPEEVHHGAAAAFGTTNCRVVVCHANLIRYFLCRAMGVSAAGVWGAFEINHCGITRIDVSSTGACKILAVNECGHLPQTLLTSSTDHL</sequence>
<proteinExistence type="inferred from homology"/>
<dbReference type="VEuPathDB" id="FungiDB:H310_05126"/>
<dbReference type="Pfam" id="PF00300">
    <property type="entry name" value="His_Phos_1"/>
    <property type="match status" value="1"/>
</dbReference>
<evidence type="ECO:0000313" key="6">
    <source>
        <dbReference type="EMBL" id="RHY26556.1"/>
    </source>
</evidence>
<dbReference type="PANTHER" id="PTHR20935">
    <property type="entry name" value="PHOSPHOGLYCERATE MUTASE-RELATED"/>
    <property type="match status" value="1"/>
</dbReference>
<dbReference type="Gene3D" id="3.40.50.1240">
    <property type="entry name" value="Phosphoglycerate mutase-like"/>
    <property type="match status" value="1"/>
</dbReference>
<comment type="similarity">
    <text evidence="1">Belongs to the phosphoglycerate mutase family. BPG-dependent PGAM subfamily.</text>
</comment>
<feature type="region of interest" description="Disordered" evidence="5">
    <location>
        <begin position="170"/>
        <end position="212"/>
    </location>
</feature>
<dbReference type="EMBL" id="QUSY01000970">
    <property type="protein sequence ID" value="RHY26556.1"/>
    <property type="molecule type" value="Genomic_DNA"/>
</dbReference>
<evidence type="ECO:0000256" key="1">
    <source>
        <dbReference type="ARBA" id="ARBA00006717"/>
    </source>
</evidence>